<evidence type="ECO:0000313" key="2">
    <source>
        <dbReference type="Proteomes" id="UP000019471"/>
    </source>
</evidence>
<dbReference type="GeneID" id="19185353"/>
<sequence length="230" mass="26558">MAISKLSFRLFDPLSGPTLTASLVESEDNIQCSCDEIHRRQFVSSPWGELYTLLILCRSRGTRKLAFEIYNTFISNLHNGPLNQVTLFWDMKRICDCQGSVEDAPAEDSDWSMEDDMDMDDEFPRWIPTGSELSVPFTSFTRADSNTSPGSKPERREFLIPPQIRKALKDETKKEGALRMHINGGDHKSYRRRPQTVPAKTFIPTKRFARWLYLYPGSRQLSWVSEDRIQ</sequence>
<dbReference type="RefSeq" id="XP_007739426.1">
    <property type="nucleotide sequence ID" value="XM_007741236.1"/>
</dbReference>
<reference evidence="1 2" key="1">
    <citation type="submission" date="2013-03" db="EMBL/GenBank/DDBJ databases">
        <title>The Genome Sequence of Cladophialophora psammophila CBS 110553.</title>
        <authorList>
            <consortium name="The Broad Institute Genomics Platform"/>
            <person name="Cuomo C."/>
            <person name="de Hoog S."/>
            <person name="Gorbushina A."/>
            <person name="Walker B."/>
            <person name="Young S.K."/>
            <person name="Zeng Q."/>
            <person name="Gargeya S."/>
            <person name="Fitzgerald M."/>
            <person name="Haas B."/>
            <person name="Abouelleil A."/>
            <person name="Allen A.W."/>
            <person name="Alvarado L."/>
            <person name="Arachchi H.M."/>
            <person name="Berlin A.M."/>
            <person name="Chapman S.B."/>
            <person name="Gainer-Dewar J."/>
            <person name="Goldberg J."/>
            <person name="Griggs A."/>
            <person name="Gujja S."/>
            <person name="Hansen M."/>
            <person name="Howarth C."/>
            <person name="Imamovic A."/>
            <person name="Ireland A."/>
            <person name="Larimer J."/>
            <person name="McCowan C."/>
            <person name="Murphy C."/>
            <person name="Pearson M."/>
            <person name="Poon T.W."/>
            <person name="Priest M."/>
            <person name="Roberts A."/>
            <person name="Saif S."/>
            <person name="Shea T."/>
            <person name="Sisk P."/>
            <person name="Sykes S."/>
            <person name="Wortman J."/>
            <person name="Nusbaum C."/>
            <person name="Birren B."/>
        </authorList>
    </citation>
    <scope>NUCLEOTIDE SEQUENCE [LARGE SCALE GENOMIC DNA]</scope>
    <source>
        <strain evidence="1 2">CBS 110553</strain>
    </source>
</reference>
<gene>
    <name evidence="1" type="ORF">A1O5_00617</name>
</gene>
<name>W9Y0T3_9EURO</name>
<dbReference type="HOGENOM" id="CLU_1204663_0_0_1"/>
<evidence type="ECO:0000313" key="1">
    <source>
        <dbReference type="EMBL" id="EXJ76109.1"/>
    </source>
</evidence>
<dbReference type="EMBL" id="AMGX01000001">
    <property type="protein sequence ID" value="EXJ76109.1"/>
    <property type="molecule type" value="Genomic_DNA"/>
</dbReference>
<keyword evidence="2" id="KW-1185">Reference proteome</keyword>
<proteinExistence type="predicted"/>
<dbReference type="Proteomes" id="UP000019471">
    <property type="component" value="Unassembled WGS sequence"/>
</dbReference>
<protein>
    <submittedName>
        <fullName evidence="1">Uncharacterized protein</fullName>
    </submittedName>
</protein>
<dbReference type="AlphaFoldDB" id="W9Y0T3"/>
<accession>W9Y0T3</accession>
<organism evidence="1 2">
    <name type="scientific">Cladophialophora psammophila CBS 110553</name>
    <dbReference type="NCBI Taxonomy" id="1182543"/>
    <lineage>
        <taxon>Eukaryota</taxon>
        <taxon>Fungi</taxon>
        <taxon>Dikarya</taxon>
        <taxon>Ascomycota</taxon>
        <taxon>Pezizomycotina</taxon>
        <taxon>Eurotiomycetes</taxon>
        <taxon>Chaetothyriomycetidae</taxon>
        <taxon>Chaetothyriales</taxon>
        <taxon>Herpotrichiellaceae</taxon>
        <taxon>Cladophialophora</taxon>
    </lineage>
</organism>
<dbReference type="OrthoDB" id="10439788at2759"/>
<comment type="caution">
    <text evidence="1">The sequence shown here is derived from an EMBL/GenBank/DDBJ whole genome shotgun (WGS) entry which is preliminary data.</text>
</comment>